<gene>
    <name evidence="1" type="ORF">LCGC14_1694920</name>
</gene>
<dbReference type="EMBL" id="LAZR01014880">
    <property type="protein sequence ID" value="KKM15553.1"/>
    <property type="molecule type" value="Genomic_DNA"/>
</dbReference>
<dbReference type="AlphaFoldDB" id="A0A0F9K0B5"/>
<comment type="caution">
    <text evidence="1">The sequence shown here is derived from an EMBL/GenBank/DDBJ whole genome shotgun (WGS) entry which is preliminary data.</text>
</comment>
<name>A0A0F9K0B5_9ZZZZ</name>
<protein>
    <submittedName>
        <fullName evidence="1">Uncharacterized protein</fullName>
    </submittedName>
</protein>
<sequence>MTNAEAADVDYLFELMRAAVEDTDHVYSPEVLRGALRRITPLLDQRTWSGWLLASDTENSQS</sequence>
<accession>A0A0F9K0B5</accession>
<organism evidence="1">
    <name type="scientific">marine sediment metagenome</name>
    <dbReference type="NCBI Taxonomy" id="412755"/>
    <lineage>
        <taxon>unclassified sequences</taxon>
        <taxon>metagenomes</taxon>
        <taxon>ecological metagenomes</taxon>
    </lineage>
</organism>
<proteinExistence type="predicted"/>
<evidence type="ECO:0000313" key="1">
    <source>
        <dbReference type="EMBL" id="KKM15553.1"/>
    </source>
</evidence>
<reference evidence="1" key="1">
    <citation type="journal article" date="2015" name="Nature">
        <title>Complex archaea that bridge the gap between prokaryotes and eukaryotes.</title>
        <authorList>
            <person name="Spang A."/>
            <person name="Saw J.H."/>
            <person name="Jorgensen S.L."/>
            <person name="Zaremba-Niedzwiedzka K."/>
            <person name="Martijn J."/>
            <person name="Lind A.E."/>
            <person name="van Eijk R."/>
            <person name="Schleper C."/>
            <person name="Guy L."/>
            <person name="Ettema T.J."/>
        </authorList>
    </citation>
    <scope>NUCLEOTIDE SEQUENCE</scope>
</reference>